<name>A0ABX5XQY0_9BACT</name>
<reference evidence="1 2" key="1">
    <citation type="submission" date="2019-02" db="EMBL/GenBank/DDBJ databases">
        <title>Deep-cultivation of Planctomycetes and their phenomic and genomic characterization uncovers novel biology.</title>
        <authorList>
            <person name="Wiegand S."/>
            <person name="Jogler M."/>
            <person name="Boedeker C."/>
            <person name="Pinto D."/>
            <person name="Vollmers J."/>
            <person name="Rivas-Marin E."/>
            <person name="Kohn T."/>
            <person name="Peeters S.H."/>
            <person name="Heuer A."/>
            <person name="Rast P."/>
            <person name="Oberbeckmann S."/>
            <person name="Bunk B."/>
            <person name="Jeske O."/>
            <person name="Meyerdierks A."/>
            <person name="Storesund J.E."/>
            <person name="Kallscheuer N."/>
            <person name="Luecker S."/>
            <person name="Lage O.M."/>
            <person name="Pohl T."/>
            <person name="Merkel B.J."/>
            <person name="Hornburger P."/>
            <person name="Mueller R.-W."/>
            <person name="Bruemmer F."/>
            <person name="Labrenz M."/>
            <person name="Spormann A.M."/>
            <person name="Op den Camp H."/>
            <person name="Overmann J."/>
            <person name="Amann R."/>
            <person name="Jetten M.S.M."/>
            <person name="Mascher T."/>
            <person name="Medema M.H."/>
            <person name="Devos D.P."/>
            <person name="Kaster A.-K."/>
            <person name="Ovreas L."/>
            <person name="Rohde M."/>
            <person name="Galperin M.Y."/>
            <person name="Jogler C."/>
        </authorList>
    </citation>
    <scope>NUCLEOTIDE SEQUENCE [LARGE SCALE GENOMIC DNA]</scope>
    <source>
        <strain evidence="1 2">TBK1r</strain>
    </source>
</reference>
<protein>
    <submittedName>
        <fullName evidence="1">Uncharacterized protein</fullName>
    </submittedName>
</protein>
<sequence length="67" mass="7088">MAARTHGFSASRHRKDAFFRVSPANAEPAKGNPPALNLIVGVLVHRVGGDTAANPQRRLLKHHGGVG</sequence>
<gene>
    <name evidence="1" type="ORF">TBK1r_33570</name>
</gene>
<accession>A0ABX5XQY0</accession>
<keyword evidence="2" id="KW-1185">Reference proteome</keyword>
<organism evidence="1 2">
    <name type="scientific">Stieleria magnilauensis</name>
    <dbReference type="NCBI Taxonomy" id="2527963"/>
    <lineage>
        <taxon>Bacteria</taxon>
        <taxon>Pseudomonadati</taxon>
        <taxon>Planctomycetota</taxon>
        <taxon>Planctomycetia</taxon>
        <taxon>Pirellulales</taxon>
        <taxon>Pirellulaceae</taxon>
        <taxon>Stieleria</taxon>
    </lineage>
</organism>
<dbReference type="EMBL" id="CP036432">
    <property type="protein sequence ID" value="QDV84412.1"/>
    <property type="molecule type" value="Genomic_DNA"/>
</dbReference>
<proteinExistence type="predicted"/>
<dbReference type="Proteomes" id="UP000318081">
    <property type="component" value="Chromosome"/>
</dbReference>
<evidence type="ECO:0000313" key="1">
    <source>
        <dbReference type="EMBL" id="QDV84412.1"/>
    </source>
</evidence>
<evidence type="ECO:0000313" key="2">
    <source>
        <dbReference type="Proteomes" id="UP000318081"/>
    </source>
</evidence>